<protein>
    <submittedName>
        <fullName evidence="1">Uncharacterized protein</fullName>
    </submittedName>
</protein>
<dbReference type="Proteomes" id="UP001204144">
    <property type="component" value="Unassembled WGS sequence"/>
</dbReference>
<sequence>MRTVAEMNAKILKLSQMIEADYPEISMYLTEMPVTIPNVSSPKINASTLSEYYESLKILLKDYIENKKKLRI</sequence>
<reference evidence="1 2" key="1">
    <citation type="submission" date="2018-11" db="EMBL/GenBank/DDBJ databases">
        <title>Novel bacteria species description.</title>
        <authorList>
            <person name="Han J.-H."/>
        </authorList>
    </citation>
    <scope>NUCLEOTIDE SEQUENCE [LARGE SCALE GENOMIC DNA]</scope>
    <source>
        <strain evidence="1 2">KCTC23259</strain>
    </source>
</reference>
<accession>A0AAE3H600</accession>
<dbReference type="EMBL" id="RJUF01000184">
    <property type="protein sequence ID" value="MCP9765523.1"/>
    <property type="molecule type" value="Genomic_DNA"/>
</dbReference>
<evidence type="ECO:0000313" key="2">
    <source>
        <dbReference type="Proteomes" id="UP001204144"/>
    </source>
</evidence>
<dbReference type="RefSeq" id="WP_255039228.1">
    <property type="nucleotide sequence ID" value="NZ_RJUF01000184.1"/>
</dbReference>
<gene>
    <name evidence="1" type="ORF">EGI31_21520</name>
</gene>
<dbReference type="AlphaFoldDB" id="A0AAE3H600"/>
<keyword evidence="2" id="KW-1185">Reference proteome</keyword>
<comment type="caution">
    <text evidence="1">The sequence shown here is derived from an EMBL/GenBank/DDBJ whole genome shotgun (WGS) entry which is preliminary data.</text>
</comment>
<name>A0AAE3H600_9BACT</name>
<organism evidence="1 2">
    <name type="scientific">Lacihabitans soyangensis</name>
    <dbReference type="NCBI Taxonomy" id="869394"/>
    <lineage>
        <taxon>Bacteria</taxon>
        <taxon>Pseudomonadati</taxon>
        <taxon>Bacteroidota</taxon>
        <taxon>Cytophagia</taxon>
        <taxon>Cytophagales</taxon>
        <taxon>Leadbetterellaceae</taxon>
        <taxon>Lacihabitans</taxon>
    </lineage>
</organism>
<proteinExistence type="predicted"/>
<evidence type="ECO:0000313" key="1">
    <source>
        <dbReference type="EMBL" id="MCP9765523.1"/>
    </source>
</evidence>